<dbReference type="AlphaFoldDB" id="A0A0X1U7L5"/>
<evidence type="ECO:0000313" key="1">
    <source>
        <dbReference type="EMBL" id="AMJ40923.1"/>
    </source>
</evidence>
<gene>
    <name evidence="1" type="ORF">CPRO_13300</name>
    <name evidence="2" type="ORF">SAMN02745151_01143</name>
</gene>
<dbReference type="KEGG" id="cpro:CPRO_13300"/>
<dbReference type="EMBL" id="FQUA01000004">
    <property type="protein sequence ID" value="SHE58960.1"/>
    <property type="molecule type" value="Genomic_DNA"/>
</dbReference>
<dbReference type="RefSeq" id="WP_066049306.1">
    <property type="nucleotide sequence ID" value="NZ_CP014223.1"/>
</dbReference>
<dbReference type="Proteomes" id="UP000068026">
    <property type="component" value="Chromosome"/>
</dbReference>
<reference evidence="3" key="2">
    <citation type="submission" date="2016-01" db="EMBL/GenBank/DDBJ databases">
        <authorList>
            <person name="Poehlein A."/>
            <person name="Schlien K."/>
            <person name="Gottschalk G."/>
            <person name="Buckel W."/>
            <person name="Daniel R."/>
        </authorList>
    </citation>
    <scope>NUCLEOTIDE SEQUENCE [LARGE SCALE GENOMIC DNA]</scope>
    <source>
        <strain evidence="3">X2</strain>
    </source>
</reference>
<accession>A0A0X1U7L5</accession>
<organism evidence="2 4">
    <name type="scientific">Anaerotignum propionicum DSM 1682</name>
    <dbReference type="NCBI Taxonomy" id="991789"/>
    <lineage>
        <taxon>Bacteria</taxon>
        <taxon>Bacillati</taxon>
        <taxon>Bacillota</taxon>
        <taxon>Clostridia</taxon>
        <taxon>Lachnospirales</taxon>
        <taxon>Anaerotignaceae</taxon>
        <taxon>Anaerotignum</taxon>
    </lineage>
</organism>
<proteinExistence type="predicted"/>
<dbReference type="EMBL" id="CP014223">
    <property type="protein sequence ID" value="AMJ40923.1"/>
    <property type="molecule type" value="Genomic_DNA"/>
</dbReference>
<dbReference type="Proteomes" id="UP000184204">
    <property type="component" value="Unassembled WGS sequence"/>
</dbReference>
<evidence type="ECO:0000313" key="2">
    <source>
        <dbReference type="EMBL" id="SHE58960.1"/>
    </source>
</evidence>
<keyword evidence="3" id="KW-1185">Reference proteome</keyword>
<reference evidence="2" key="4">
    <citation type="submission" date="2016-11" db="EMBL/GenBank/DDBJ databases">
        <authorList>
            <person name="Varghese N."/>
            <person name="Submissions S."/>
        </authorList>
    </citation>
    <scope>NUCLEOTIDE SEQUENCE</scope>
    <source>
        <strain evidence="2">DSM 1682</strain>
    </source>
</reference>
<evidence type="ECO:0000313" key="4">
    <source>
        <dbReference type="Proteomes" id="UP000184204"/>
    </source>
</evidence>
<reference evidence="1 3" key="1">
    <citation type="journal article" date="2016" name="Genome Announc.">
        <title>Complete Genome Sequence of the Amino Acid-Fermenting Clostridium propionicum X2 (DSM 1682).</title>
        <authorList>
            <person name="Poehlein A."/>
            <person name="Schlien K."/>
            <person name="Chowdhury N.P."/>
            <person name="Gottschalk G."/>
            <person name="Buckel W."/>
            <person name="Daniel R."/>
        </authorList>
    </citation>
    <scope>NUCLEOTIDE SEQUENCE [LARGE SCALE GENOMIC DNA]</scope>
    <source>
        <strain evidence="1 3">X2</strain>
    </source>
</reference>
<evidence type="ECO:0000313" key="3">
    <source>
        <dbReference type="Proteomes" id="UP000068026"/>
    </source>
</evidence>
<reference evidence="4" key="3">
    <citation type="submission" date="2016-11" db="EMBL/GenBank/DDBJ databases">
        <authorList>
            <person name="Jaros S."/>
            <person name="Januszkiewicz K."/>
            <person name="Wedrychowicz H."/>
        </authorList>
    </citation>
    <scope>NUCLEOTIDE SEQUENCE [LARGE SCALE GENOMIC DNA]</scope>
    <source>
        <strain evidence="4">DSM 1682</strain>
    </source>
</reference>
<protein>
    <submittedName>
        <fullName evidence="2">Uncharacterized protein</fullName>
    </submittedName>
</protein>
<sequence length="116" mass="13832">MLKMPNGETKECKLSKNKPAFLYFKAVDEYRFNTVIECLEKKINGEWQEWPFWDEISYHEMLSCNPLWSDERKALYNKILCIKDERKIQLIANLANILMTARELNSYKEFTTGLNN</sequence>
<name>A0A0X1U7L5_ANAPI</name>